<reference evidence="1 2" key="1">
    <citation type="submission" date="2016-09" db="EMBL/GenBank/DDBJ databases">
        <title>genome sequence of Mycobacterium sp. 739 SCH.</title>
        <authorList>
            <person name="Greninger A.L."/>
            <person name="Qin X."/>
            <person name="Jerome K."/>
            <person name="Vora S."/>
            <person name="Quinn K."/>
        </authorList>
    </citation>
    <scope>NUCLEOTIDE SEQUENCE [LARGE SCALE GENOMIC DNA]</scope>
    <source>
        <strain evidence="1 2">SCH</strain>
    </source>
</reference>
<proteinExistence type="predicted"/>
<dbReference type="EMBL" id="MCHX01000164">
    <property type="protein sequence ID" value="OFJ50317.1"/>
    <property type="molecule type" value="Genomic_DNA"/>
</dbReference>
<dbReference type="AlphaFoldDB" id="A0A1E8PW46"/>
<evidence type="ECO:0000313" key="2">
    <source>
        <dbReference type="Proteomes" id="UP000178953"/>
    </source>
</evidence>
<evidence type="ECO:0000313" key="1">
    <source>
        <dbReference type="EMBL" id="OFJ50317.1"/>
    </source>
</evidence>
<accession>A0A1E8PW46</accession>
<sequence length="63" mass="6710">MPTPVAVPPGGPVQLSPAKAAALDEVNQALDNMRQAQQGGNFADFGSALQRLDDAMNRYRDAR</sequence>
<comment type="caution">
    <text evidence="1">The sequence shown here is derived from an EMBL/GenBank/DDBJ whole genome shotgun (WGS) entry which is preliminary data.</text>
</comment>
<name>A0A1E8PW46_9MYCO</name>
<gene>
    <name evidence="1" type="ORF">BEL07_28975</name>
</gene>
<keyword evidence="2" id="KW-1185">Reference proteome</keyword>
<protein>
    <submittedName>
        <fullName evidence="1">Uncharacterized protein</fullName>
    </submittedName>
</protein>
<organism evidence="1 2">
    <name type="scientific">Mycolicibacterium grossiae</name>
    <dbReference type="NCBI Taxonomy" id="1552759"/>
    <lineage>
        <taxon>Bacteria</taxon>
        <taxon>Bacillati</taxon>
        <taxon>Actinomycetota</taxon>
        <taxon>Actinomycetes</taxon>
        <taxon>Mycobacteriales</taxon>
        <taxon>Mycobacteriaceae</taxon>
        <taxon>Mycolicibacterium</taxon>
    </lineage>
</organism>
<dbReference type="Proteomes" id="UP000178953">
    <property type="component" value="Unassembled WGS sequence"/>
</dbReference>